<dbReference type="PRINTS" id="PR00097">
    <property type="entry name" value="ANTSNTHASEII"/>
</dbReference>
<reference evidence="3" key="1">
    <citation type="submission" date="2018-06" db="EMBL/GenBank/DDBJ databases">
        <authorList>
            <person name="Zhirakovskaya E."/>
        </authorList>
    </citation>
    <scope>NUCLEOTIDE SEQUENCE</scope>
</reference>
<name>A0A3B1AN88_9ZZZZ</name>
<evidence type="ECO:0000259" key="2">
    <source>
        <dbReference type="Pfam" id="PF00117"/>
    </source>
</evidence>
<dbReference type="EMBL" id="UOFS01000022">
    <property type="protein sequence ID" value="VAW95384.1"/>
    <property type="molecule type" value="Genomic_DNA"/>
</dbReference>
<dbReference type="InterPro" id="IPR050472">
    <property type="entry name" value="Anth_synth/Amidotransfase"/>
</dbReference>
<dbReference type="PANTHER" id="PTHR43418:SF4">
    <property type="entry name" value="MULTIFUNCTIONAL TRYPTOPHAN BIOSYNTHESIS PROTEIN"/>
    <property type="match status" value="1"/>
</dbReference>
<keyword evidence="1" id="KW-0315">Glutamine amidotransferase</keyword>
<dbReference type="PROSITE" id="PS51273">
    <property type="entry name" value="GATASE_TYPE_1"/>
    <property type="match status" value="1"/>
</dbReference>
<feature type="domain" description="Glutamine amidotransferase" evidence="2">
    <location>
        <begin position="3"/>
        <end position="185"/>
    </location>
</feature>
<dbReference type="PRINTS" id="PR00099">
    <property type="entry name" value="CPSGATASE"/>
</dbReference>
<dbReference type="FunFam" id="3.40.50.880:FF:000003">
    <property type="entry name" value="Anthranilate synthase component II"/>
    <property type="match status" value="1"/>
</dbReference>
<dbReference type="GO" id="GO:0000162">
    <property type="term" value="P:L-tryptophan biosynthetic process"/>
    <property type="evidence" value="ECO:0007669"/>
    <property type="project" value="TreeGrafter"/>
</dbReference>
<dbReference type="PRINTS" id="PR00096">
    <property type="entry name" value="GATASE"/>
</dbReference>
<proteinExistence type="predicted"/>
<dbReference type="Pfam" id="PF00117">
    <property type="entry name" value="GATase"/>
    <property type="match status" value="1"/>
</dbReference>
<dbReference type="GO" id="GO:0005829">
    <property type="term" value="C:cytosol"/>
    <property type="evidence" value="ECO:0007669"/>
    <property type="project" value="TreeGrafter"/>
</dbReference>
<dbReference type="CDD" id="cd01743">
    <property type="entry name" value="GATase1_Anthranilate_Synthase"/>
    <property type="match status" value="1"/>
</dbReference>
<sequence>MILIIDNYDSFTYNLVQVLGSMTETLKVIRNDKITVSDIHRLNPDYIVLSPGPCTPNEAGVSMGIAKELAKHYPILGVCLGHQSIAQAYGAQITSYQSPLHGKTSSITHDGEGVFAGIPSSFHAARYHSLIIEPSSLPDCFEVSAESDGVVMGIRHKEYKNMEGIQFHPESFMTEYGQQILANFVDYNELKVSQATYV</sequence>
<protein>
    <submittedName>
        <fullName evidence="3">Anthranilate synthase, amidotransferase component @ Para-aminobenzoate synthase, amidotransferase component # TrpAb@PabAb</fullName>
    </submittedName>
</protein>
<dbReference type="InterPro" id="IPR017926">
    <property type="entry name" value="GATASE"/>
</dbReference>
<accession>A0A3B1AN88</accession>
<dbReference type="NCBIfam" id="TIGR00566">
    <property type="entry name" value="trpG_papA"/>
    <property type="match status" value="1"/>
</dbReference>
<evidence type="ECO:0000313" key="3">
    <source>
        <dbReference type="EMBL" id="VAW95384.1"/>
    </source>
</evidence>
<dbReference type="InterPro" id="IPR029062">
    <property type="entry name" value="Class_I_gatase-like"/>
</dbReference>
<gene>
    <name evidence="3" type="ORF">MNBD_GAMMA22-55</name>
</gene>
<dbReference type="PANTHER" id="PTHR43418">
    <property type="entry name" value="MULTIFUNCTIONAL TRYPTOPHAN BIOSYNTHESIS PROTEIN-RELATED"/>
    <property type="match status" value="1"/>
</dbReference>
<evidence type="ECO:0000256" key="1">
    <source>
        <dbReference type="ARBA" id="ARBA00022962"/>
    </source>
</evidence>
<dbReference type="Gene3D" id="3.40.50.880">
    <property type="match status" value="1"/>
</dbReference>
<dbReference type="SUPFAM" id="SSF52317">
    <property type="entry name" value="Class I glutamine amidotransferase-like"/>
    <property type="match status" value="1"/>
</dbReference>
<organism evidence="3">
    <name type="scientific">hydrothermal vent metagenome</name>
    <dbReference type="NCBI Taxonomy" id="652676"/>
    <lineage>
        <taxon>unclassified sequences</taxon>
        <taxon>metagenomes</taxon>
        <taxon>ecological metagenomes</taxon>
    </lineage>
</organism>
<keyword evidence="3" id="KW-0808">Transferase</keyword>
<dbReference type="GO" id="GO:0004049">
    <property type="term" value="F:anthranilate synthase activity"/>
    <property type="evidence" value="ECO:0007669"/>
    <property type="project" value="TreeGrafter"/>
</dbReference>
<dbReference type="GO" id="GO:0016740">
    <property type="term" value="F:transferase activity"/>
    <property type="evidence" value="ECO:0007669"/>
    <property type="project" value="UniProtKB-KW"/>
</dbReference>
<dbReference type="InterPro" id="IPR006221">
    <property type="entry name" value="TrpG/PapA_dom"/>
</dbReference>
<dbReference type="AlphaFoldDB" id="A0A3B1AN88"/>